<keyword evidence="1" id="KW-0812">Transmembrane</keyword>
<protein>
    <submittedName>
        <fullName evidence="3">TadE family protein</fullName>
    </submittedName>
</protein>
<keyword evidence="4" id="KW-1185">Reference proteome</keyword>
<gene>
    <name evidence="3" type="ordered locus">Desac_0790</name>
</gene>
<evidence type="ECO:0000256" key="1">
    <source>
        <dbReference type="SAM" id="Phobius"/>
    </source>
</evidence>
<evidence type="ECO:0000259" key="2">
    <source>
        <dbReference type="Pfam" id="PF07811"/>
    </source>
</evidence>
<dbReference type="EMBL" id="CP002629">
    <property type="protein sequence ID" value="AEB08669.1"/>
    <property type="molecule type" value="Genomic_DNA"/>
</dbReference>
<dbReference type="Pfam" id="PF07811">
    <property type="entry name" value="TadE"/>
    <property type="match status" value="1"/>
</dbReference>
<feature type="transmembrane region" description="Helical" evidence="1">
    <location>
        <begin position="20"/>
        <end position="41"/>
    </location>
</feature>
<accession>F2NFB4</accession>
<feature type="domain" description="TadE-like" evidence="2">
    <location>
        <begin position="13"/>
        <end position="55"/>
    </location>
</feature>
<reference evidence="4" key="2">
    <citation type="submission" date="2011-03" db="EMBL/GenBank/DDBJ databases">
        <title>The complete genome of Desulfobacca acetoxidans DSM 11109.</title>
        <authorList>
            <consortium name="US DOE Joint Genome Institute (JGI-PGF)"/>
            <person name="Lucas S."/>
            <person name="Copeland A."/>
            <person name="Lapidus A."/>
            <person name="Bruce D."/>
            <person name="Goodwin L."/>
            <person name="Pitluck S."/>
            <person name="Peters L."/>
            <person name="Kyrpides N."/>
            <person name="Mavromatis K."/>
            <person name="Ivanova N."/>
            <person name="Ovchinnikova G."/>
            <person name="Teshima H."/>
            <person name="Detter J.C."/>
            <person name="Han C."/>
            <person name="Land M."/>
            <person name="Hauser L."/>
            <person name="Markowitz V."/>
            <person name="Cheng J.-F."/>
            <person name="Hugenholtz P."/>
            <person name="Woyke T."/>
            <person name="Wu D."/>
            <person name="Spring S."/>
            <person name="Schueler E."/>
            <person name="Brambilla E."/>
            <person name="Klenk H.-P."/>
            <person name="Eisen J.A."/>
        </authorList>
    </citation>
    <scope>NUCLEOTIDE SEQUENCE [LARGE SCALE GENOMIC DNA]</scope>
    <source>
        <strain evidence="4">ATCC 700848 / DSM 11109 / ASRB2</strain>
    </source>
</reference>
<evidence type="ECO:0000313" key="3">
    <source>
        <dbReference type="EMBL" id="AEB08669.1"/>
    </source>
</evidence>
<sequence length="141" mass="15558">MNFRQSGAWDERGGAAVEFALVLPVLLIILFAILEYGWYLTYQITLSHAVMAGARTGVKAREWDESSPQDPEALARSAVQQSFWISGGLDPYIVVDVDDELTFPRLLEVKVLNLPYSSLTGYLPDVLVPKTLSAKAVIAFP</sequence>
<dbReference type="Proteomes" id="UP000000483">
    <property type="component" value="Chromosome"/>
</dbReference>
<keyword evidence="1" id="KW-0472">Membrane</keyword>
<dbReference type="HOGENOM" id="CLU_1822240_0_0_7"/>
<name>F2NFB4_DESAR</name>
<dbReference type="STRING" id="880072.Desac_0790"/>
<dbReference type="KEGG" id="dao:Desac_0790"/>
<dbReference type="AlphaFoldDB" id="F2NFB4"/>
<keyword evidence="1" id="KW-1133">Transmembrane helix</keyword>
<dbReference type="InterPro" id="IPR012495">
    <property type="entry name" value="TadE-like_dom"/>
</dbReference>
<dbReference type="RefSeq" id="WP_013705782.1">
    <property type="nucleotide sequence ID" value="NC_015388.1"/>
</dbReference>
<proteinExistence type="predicted"/>
<organism evidence="3 4">
    <name type="scientific">Desulfobacca acetoxidans (strain ATCC 700848 / DSM 11109 / ASRB2)</name>
    <dbReference type="NCBI Taxonomy" id="880072"/>
    <lineage>
        <taxon>Bacteria</taxon>
        <taxon>Pseudomonadati</taxon>
        <taxon>Thermodesulfobacteriota</taxon>
        <taxon>Desulfobaccia</taxon>
        <taxon>Desulfobaccales</taxon>
        <taxon>Desulfobaccaceae</taxon>
        <taxon>Desulfobacca</taxon>
    </lineage>
</organism>
<evidence type="ECO:0000313" key="4">
    <source>
        <dbReference type="Proteomes" id="UP000000483"/>
    </source>
</evidence>
<dbReference type="OrthoDB" id="6165442at2"/>
<reference evidence="3 4" key="1">
    <citation type="journal article" date="2011" name="Stand. Genomic Sci.">
        <title>Complete genome sequence of the acetate-degrading sulfate reducer Desulfobacca acetoxidans type strain (ASRB2).</title>
        <authorList>
            <person name="Goker M."/>
            <person name="Teshima H."/>
            <person name="Lapidus A."/>
            <person name="Nolan M."/>
            <person name="Lucas S."/>
            <person name="Hammon N."/>
            <person name="Deshpande S."/>
            <person name="Cheng J.F."/>
            <person name="Tapia R."/>
            <person name="Han C."/>
            <person name="Goodwin L."/>
            <person name="Pitluck S."/>
            <person name="Huntemann M."/>
            <person name="Liolios K."/>
            <person name="Ivanova N."/>
            <person name="Pagani I."/>
            <person name="Mavromatis K."/>
            <person name="Ovchinikova G."/>
            <person name="Pati A."/>
            <person name="Chen A."/>
            <person name="Palaniappan K."/>
            <person name="Land M."/>
            <person name="Hauser L."/>
            <person name="Brambilla E.M."/>
            <person name="Rohde M."/>
            <person name="Spring S."/>
            <person name="Detter J.C."/>
            <person name="Woyke T."/>
            <person name="Bristow J."/>
            <person name="Eisen J.A."/>
            <person name="Markowitz V."/>
            <person name="Hugenholtz P."/>
            <person name="Kyrpides N.C."/>
            <person name="Klenk H.P."/>
        </authorList>
    </citation>
    <scope>NUCLEOTIDE SEQUENCE [LARGE SCALE GENOMIC DNA]</scope>
    <source>
        <strain evidence="4">ATCC 700848 / DSM 11109 / ASRB2</strain>
    </source>
</reference>